<evidence type="ECO:0000256" key="5">
    <source>
        <dbReference type="ARBA" id="ARBA00022840"/>
    </source>
</evidence>
<dbReference type="RefSeq" id="WP_216570086.1">
    <property type="nucleotide sequence ID" value="NZ_JAHLOQ010000024.1"/>
</dbReference>
<keyword evidence="3" id="KW-0547">Nucleotide-binding</keyword>
<comment type="caution">
    <text evidence="7">The sequence shown here is derived from an EMBL/GenBank/DDBJ whole genome shotgun (WGS) entry which is preliminary data.</text>
</comment>
<dbReference type="PANTHER" id="PTHR24345:SF0">
    <property type="entry name" value="CELL CYCLE SERINE_THREONINE-PROTEIN KINASE CDC5_MSD2"/>
    <property type="match status" value="1"/>
</dbReference>
<keyword evidence="1 7" id="KW-0723">Serine/threonine-protein kinase</keyword>
<keyword evidence="8" id="KW-1185">Reference proteome</keyword>
<evidence type="ECO:0000313" key="7">
    <source>
        <dbReference type="EMBL" id="MBU5336641.1"/>
    </source>
</evidence>
<dbReference type="PROSITE" id="PS50011">
    <property type="entry name" value="PROTEIN_KINASE_DOM"/>
    <property type="match status" value="1"/>
</dbReference>
<protein>
    <submittedName>
        <fullName evidence="7">Serine/threonine protein kinase</fullName>
    </submittedName>
</protein>
<keyword evidence="4 7" id="KW-0418">Kinase</keyword>
<evidence type="ECO:0000256" key="3">
    <source>
        <dbReference type="ARBA" id="ARBA00022741"/>
    </source>
</evidence>
<evidence type="ECO:0000256" key="4">
    <source>
        <dbReference type="ARBA" id="ARBA00022777"/>
    </source>
</evidence>
<dbReference type="CDD" id="cd14014">
    <property type="entry name" value="STKc_PknB_like"/>
    <property type="match status" value="1"/>
</dbReference>
<dbReference type="InterPro" id="IPR000719">
    <property type="entry name" value="Prot_kinase_dom"/>
</dbReference>
<organism evidence="7 8">
    <name type="scientific">Intestinibacter bartlettii</name>
    <dbReference type="NCBI Taxonomy" id="261299"/>
    <lineage>
        <taxon>Bacteria</taxon>
        <taxon>Bacillati</taxon>
        <taxon>Bacillota</taxon>
        <taxon>Clostridia</taxon>
        <taxon>Peptostreptococcales</taxon>
        <taxon>Peptostreptococcaceae</taxon>
        <taxon>Intestinibacter</taxon>
    </lineage>
</organism>
<evidence type="ECO:0000256" key="1">
    <source>
        <dbReference type="ARBA" id="ARBA00022527"/>
    </source>
</evidence>
<dbReference type="Proteomes" id="UP001196301">
    <property type="component" value="Unassembled WGS sequence"/>
</dbReference>
<dbReference type="InterPro" id="IPR008266">
    <property type="entry name" value="Tyr_kinase_AS"/>
</dbReference>
<proteinExistence type="predicted"/>
<keyword evidence="2" id="KW-0808">Transferase</keyword>
<evidence type="ECO:0000313" key="8">
    <source>
        <dbReference type="Proteomes" id="UP001196301"/>
    </source>
</evidence>
<dbReference type="EMBL" id="JAHLOQ010000024">
    <property type="protein sequence ID" value="MBU5336641.1"/>
    <property type="molecule type" value="Genomic_DNA"/>
</dbReference>
<dbReference type="PROSITE" id="PS00109">
    <property type="entry name" value="PROTEIN_KINASE_TYR"/>
    <property type="match status" value="1"/>
</dbReference>
<gene>
    <name evidence="7" type="ORF">KQI20_09340</name>
</gene>
<dbReference type="PANTHER" id="PTHR24345">
    <property type="entry name" value="SERINE/THREONINE-PROTEIN KINASE PLK"/>
    <property type="match status" value="1"/>
</dbReference>
<dbReference type="Pfam" id="PF00069">
    <property type="entry name" value="Pkinase"/>
    <property type="match status" value="1"/>
</dbReference>
<accession>A0ABS6DXR5</accession>
<dbReference type="GO" id="GO:0004674">
    <property type="term" value="F:protein serine/threonine kinase activity"/>
    <property type="evidence" value="ECO:0007669"/>
    <property type="project" value="UniProtKB-KW"/>
</dbReference>
<evidence type="ECO:0000259" key="6">
    <source>
        <dbReference type="PROSITE" id="PS50011"/>
    </source>
</evidence>
<reference evidence="7 8" key="1">
    <citation type="submission" date="2021-06" db="EMBL/GenBank/DDBJ databases">
        <authorList>
            <person name="Sun Q."/>
            <person name="Li D."/>
        </authorList>
    </citation>
    <scope>NUCLEOTIDE SEQUENCE [LARGE SCALE GENOMIC DNA]</scope>
    <source>
        <strain evidence="7 8">N19</strain>
    </source>
</reference>
<evidence type="ECO:0000256" key="2">
    <source>
        <dbReference type="ARBA" id="ARBA00022679"/>
    </source>
</evidence>
<keyword evidence="5" id="KW-0067">ATP-binding</keyword>
<sequence>MISDNTIRKISEIFIGDSKENYYKYKSGPKIVEFFNEYFGFEDVYYSGFPSRWLYTQEKIKELLNNNRFDEFINLILDKRFVMRDNNLSDIEAISRIDNIIEKLNKELSMDEYKLLKINGKYKIISQNKDLKYIGEGGFAKVYESISTRVILKKLKDEFKTDKGIRHRFRREYDLTKSLADLEGIIEVYTFDDSNYSYTMEKGEKSLEDYVNNYNLSDKTKINIIRQLLGIIKEVHNRDIVHRDISPNNILLFKDKFKVCDFGLGKNLDMIHSYRTMGTQGIGQYNYCAPEQLMKLGAGDKRSDVFSLGRLVNFIMTKEPLNNKHFLRRCVEKATSENTDMRYLDAGEFLNDIEAVIVYKKAKGRDAKVRTKIKNNVYDTEVENYIFDLDGMELCKCIIEISNMDSIVLNFIKNDEKRAVETIELIYKYYLEVCHAWEDYDKFGNIAYKLIFNNYTYIIQEMAANILYCTAYSKNRFSMQRKIKSLITSGVDPMIDDILKGNR</sequence>
<name>A0ABS6DXR5_9FIRM</name>
<feature type="domain" description="Protein kinase" evidence="6">
    <location>
        <begin position="128"/>
        <end position="386"/>
    </location>
</feature>